<dbReference type="InterPro" id="IPR044686">
    <property type="entry name" value="OFP17"/>
</dbReference>
<evidence type="ECO:0000256" key="1">
    <source>
        <dbReference type="SAM" id="MobiDB-lite"/>
    </source>
</evidence>
<gene>
    <name evidence="2" type="ORF">AYBTSS11_LOCUS18258</name>
</gene>
<keyword evidence="3" id="KW-1185">Reference proteome</keyword>
<dbReference type="Proteomes" id="UP001189624">
    <property type="component" value="Chromosome 6"/>
</dbReference>
<proteinExistence type="predicted"/>
<dbReference type="EMBL" id="OY731403">
    <property type="protein sequence ID" value="CAJ1960559.1"/>
    <property type="molecule type" value="Genomic_DNA"/>
</dbReference>
<name>A0AA86VZ38_9FABA</name>
<protein>
    <submittedName>
        <fullName evidence="2">Uncharacterized protein</fullName>
    </submittedName>
</protein>
<evidence type="ECO:0000313" key="3">
    <source>
        <dbReference type="Proteomes" id="UP001189624"/>
    </source>
</evidence>
<dbReference type="PANTHER" id="PTHR34042:SF1">
    <property type="entry name" value="TRANSCRIPTION REPRESSOR OFP17"/>
    <property type="match status" value="1"/>
</dbReference>
<reference evidence="2" key="1">
    <citation type="submission" date="2023-10" db="EMBL/GenBank/DDBJ databases">
        <authorList>
            <person name="Domelevo Entfellner J.-B."/>
        </authorList>
    </citation>
    <scope>NUCLEOTIDE SEQUENCE</scope>
</reference>
<dbReference type="Gramene" id="rna-AYBTSS11_LOCUS18258">
    <property type="protein sequence ID" value="CAJ1960559.1"/>
    <property type="gene ID" value="gene-AYBTSS11_LOCUS18258"/>
</dbReference>
<feature type="region of interest" description="Disordered" evidence="1">
    <location>
        <begin position="1"/>
        <end position="22"/>
    </location>
</feature>
<organism evidence="2 3">
    <name type="scientific">Sphenostylis stenocarpa</name>
    <dbReference type="NCBI Taxonomy" id="92480"/>
    <lineage>
        <taxon>Eukaryota</taxon>
        <taxon>Viridiplantae</taxon>
        <taxon>Streptophyta</taxon>
        <taxon>Embryophyta</taxon>
        <taxon>Tracheophyta</taxon>
        <taxon>Spermatophyta</taxon>
        <taxon>Magnoliopsida</taxon>
        <taxon>eudicotyledons</taxon>
        <taxon>Gunneridae</taxon>
        <taxon>Pentapetalae</taxon>
        <taxon>rosids</taxon>
        <taxon>fabids</taxon>
        <taxon>Fabales</taxon>
        <taxon>Fabaceae</taxon>
        <taxon>Papilionoideae</taxon>
        <taxon>50 kb inversion clade</taxon>
        <taxon>NPAAA clade</taxon>
        <taxon>indigoferoid/millettioid clade</taxon>
        <taxon>Phaseoleae</taxon>
        <taxon>Sphenostylis</taxon>
    </lineage>
</organism>
<accession>A0AA86VZ38</accession>
<dbReference type="GO" id="GO:0045892">
    <property type="term" value="P:negative regulation of DNA-templated transcription"/>
    <property type="evidence" value="ECO:0007669"/>
    <property type="project" value="InterPro"/>
</dbReference>
<sequence>MKARGPAFRSQKKSKDKDRLPYLRSPLNVHETPPFPSCSPLVPAYVRAFGVDKREACLQVEDTCRIFENYLVEIIVEEGKMRDLMDVEEFLHCWKNLKCPVFIDLEPQKVPGQRAKRQREKRREKESFVSIEPPNFQYRYHYSFSLLWVEKLSSDRDSAPIRWNSKQFR</sequence>
<dbReference type="PANTHER" id="PTHR34042">
    <property type="entry name" value="TRANSCRIPTION REPRESSOR OFP17"/>
    <property type="match status" value="1"/>
</dbReference>
<evidence type="ECO:0000313" key="2">
    <source>
        <dbReference type="EMBL" id="CAJ1960559.1"/>
    </source>
</evidence>
<dbReference type="AlphaFoldDB" id="A0AA86VZ38"/>